<sequence length="159" mass="18455">MGAIHLIEWHPIPGLGNEDFYFELDTYTQSAEALAGALATAWDMEQLSTVGPILEFHRLWMHPDHARGSLWCDVMQQLIRRRYADKFSVLIQHAFPIEYEGEEEVATLGNPPFRRRFRAMQRLYTRTMGVVPFPGPEAEEGWMWRALSKGVPEPKVRRE</sequence>
<dbReference type="EMBL" id="RCZP01000046">
    <property type="protein sequence ID" value="TPG45682.1"/>
    <property type="molecule type" value="Genomic_DNA"/>
</dbReference>
<name>A0A502F8G3_9PROT</name>
<comment type="caution">
    <text evidence="1">The sequence shown here is derived from an EMBL/GenBank/DDBJ whole genome shotgun (WGS) entry which is preliminary data.</text>
</comment>
<dbReference type="Proteomes" id="UP000317078">
    <property type="component" value="Unassembled WGS sequence"/>
</dbReference>
<reference evidence="1 2" key="1">
    <citation type="journal article" date="2019" name="Environ. Microbiol.">
        <title>Species interactions and distinct microbial communities in high Arctic permafrost affected cryosols are associated with the CH4 and CO2 gas fluxes.</title>
        <authorList>
            <person name="Altshuler I."/>
            <person name="Hamel J."/>
            <person name="Turney S."/>
            <person name="Magnuson E."/>
            <person name="Levesque R."/>
            <person name="Greer C."/>
            <person name="Whyte L.G."/>
        </authorList>
    </citation>
    <scope>NUCLEOTIDE SEQUENCE [LARGE SCALE GENOMIC DNA]</scope>
    <source>
        <strain evidence="1 2">S9.3B</strain>
    </source>
</reference>
<dbReference type="AlphaFoldDB" id="A0A502F8G3"/>
<accession>A0A502F8G3</accession>
<evidence type="ECO:0000313" key="2">
    <source>
        <dbReference type="Proteomes" id="UP000317078"/>
    </source>
</evidence>
<evidence type="ECO:0000313" key="1">
    <source>
        <dbReference type="EMBL" id="TPG45682.1"/>
    </source>
</evidence>
<keyword evidence="2" id="KW-1185">Reference proteome</keyword>
<protein>
    <submittedName>
        <fullName evidence="1">Uncharacterized protein</fullName>
    </submittedName>
</protein>
<organism evidence="1 2">
    <name type="scientific">Muricoccus nepalensis</name>
    <dbReference type="NCBI Taxonomy" id="1854500"/>
    <lineage>
        <taxon>Bacteria</taxon>
        <taxon>Pseudomonadati</taxon>
        <taxon>Pseudomonadota</taxon>
        <taxon>Alphaproteobacteria</taxon>
        <taxon>Acetobacterales</taxon>
        <taxon>Roseomonadaceae</taxon>
        <taxon>Muricoccus</taxon>
    </lineage>
</organism>
<gene>
    <name evidence="1" type="ORF">EAH89_26125</name>
</gene>
<proteinExistence type="predicted"/>